<dbReference type="Proteomes" id="UP000005207">
    <property type="component" value="Unplaced"/>
</dbReference>
<name>I3KZJ2_ORENI</name>
<dbReference type="PANTHER" id="PTHR14581">
    <property type="match status" value="1"/>
</dbReference>
<dbReference type="eggNOG" id="ENOG502S3QC">
    <property type="taxonomic scope" value="Eukaryota"/>
</dbReference>
<dbReference type="FunCoup" id="I3KZJ2">
    <property type="interactions" value="831"/>
</dbReference>
<evidence type="ECO:0000256" key="2">
    <source>
        <dbReference type="SAM" id="MobiDB-lite"/>
    </source>
</evidence>
<reference evidence="3" key="2">
    <citation type="submission" date="2025-09" db="UniProtKB">
        <authorList>
            <consortium name="Ensembl"/>
        </authorList>
    </citation>
    <scope>IDENTIFICATION</scope>
</reference>
<dbReference type="InterPro" id="IPR028237">
    <property type="entry name" value="PRR15"/>
</dbReference>
<sequence>MRLSLEGDSVTLLKVDPPVSVGAMADSSWWRLTFSRKKKSESKVLYEIPAEHGSNTGNKDHPSSNGSPELDSQLNAKLEKIVDKSATKGRHVKVSNSGRYKEKKRVRATLAENPNLFADNNLSQENHKKKTEK</sequence>
<evidence type="ECO:0000313" key="4">
    <source>
        <dbReference type="Proteomes" id="UP000005207"/>
    </source>
</evidence>
<accession>I3KZJ2</accession>
<comment type="similarity">
    <text evidence="1">Belongs to the PRR15 family.</text>
</comment>
<organism evidence="3 4">
    <name type="scientific">Oreochromis niloticus</name>
    <name type="common">Nile tilapia</name>
    <name type="synonym">Tilapia nilotica</name>
    <dbReference type="NCBI Taxonomy" id="8128"/>
    <lineage>
        <taxon>Eukaryota</taxon>
        <taxon>Metazoa</taxon>
        <taxon>Chordata</taxon>
        <taxon>Craniata</taxon>
        <taxon>Vertebrata</taxon>
        <taxon>Euteleostomi</taxon>
        <taxon>Actinopterygii</taxon>
        <taxon>Neopterygii</taxon>
        <taxon>Teleostei</taxon>
        <taxon>Neoteleostei</taxon>
        <taxon>Acanthomorphata</taxon>
        <taxon>Ovalentaria</taxon>
        <taxon>Cichlomorphae</taxon>
        <taxon>Cichliformes</taxon>
        <taxon>Cichlidae</taxon>
        <taxon>African cichlids</taxon>
        <taxon>Pseudocrenilabrinae</taxon>
        <taxon>Oreochromini</taxon>
        <taxon>Oreochromis</taxon>
    </lineage>
</organism>
<dbReference type="STRING" id="8128.ENSONIP00000026539"/>
<evidence type="ECO:0000256" key="1">
    <source>
        <dbReference type="ARBA" id="ARBA00010096"/>
    </source>
</evidence>
<dbReference type="HOGENOM" id="CLU_144251_0_0_1"/>
<protein>
    <submittedName>
        <fullName evidence="3">Proline rich 15 like b</fullName>
    </submittedName>
</protein>
<dbReference type="AlphaFoldDB" id="I3KZJ2"/>
<proteinExistence type="inferred from homology"/>
<feature type="compositionally biased region" description="Basic and acidic residues" evidence="2">
    <location>
        <begin position="77"/>
        <end position="86"/>
    </location>
</feature>
<reference evidence="3" key="1">
    <citation type="submission" date="2025-08" db="UniProtKB">
        <authorList>
            <consortium name="Ensembl"/>
        </authorList>
    </citation>
    <scope>IDENTIFICATION</scope>
</reference>
<dbReference type="PANTHER" id="PTHR14581:SF5">
    <property type="entry name" value="PROLINE-RICH PROTEIN 15-LIKE PROTEIN"/>
    <property type="match status" value="1"/>
</dbReference>
<evidence type="ECO:0000313" key="3">
    <source>
        <dbReference type="Ensembl" id="ENSONIP00000026539.2"/>
    </source>
</evidence>
<dbReference type="GeneTree" id="ENSGT00940000154534"/>
<dbReference type="Pfam" id="PF15321">
    <property type="entry name" value="ATAD4"/>
    <property type="match status" value="1"/>
</dbReference>
<dbReference type="OMA" id="ADGHGWW"/>
<dbReference type="InParanoid" id="I3KZJ2"/>
<feature type="compositionally biased region" description="Polar residues" evidence="2">
    <location>
        <begin position="53"/>
        <end position="75"/>
    </location>
</feature>
<dbReference type="Ensembl" id="ENSONIT00000026563.2">
    <property type="protein sequence ID" value="ENSONIP00000026539.2"/>
    <property type="gene ID" value="ENSONIG00000021237.2"/>
</dbReference>
<keyword evidence="4" id="KW-1185">Reference proteome</keyword>
<feature type="region of interest" description="Disordered" evidence="2">
    <location>
        <begin position="47"/>
        <end position="133"/>
    </location>
</feature>